<dbReference type="RefSeq" id="XP_067802383.1">
    <property type="nucleotide sequence ID" value="XM_067948232.1"/>
</dbReference>
<organism evidence="2 3">
    <name type="scientific">Babesia duncani</name>
    <dbReference type="NCBI Taxonomy" id="323732"/>
    <lineage>
        <taxon>Eukaryota</taxon>
        <taxon>Sar</taxon>
        <taxon>Alveolata</taxon>
        <taxon>Apicomplexa</taxon>
        <taxon>Aconoidasida</taxon>
        <taxon>Piroplasmida</taxon>
        <taxon>Babesiidae</taxon>
        <taxon>Babesia</taxon>
    </lineage>
</organism>
<comment type="caution">
    <text evidence="2">The sequence shown here is derived from an EMBL/GenBank/DDBJ whole genome shotgun (WGS) entry which is preliminary data.</text>
</comment>
<keyword evidence="1" id="KW-1133">Transmembrane helix</keyword>
<dbReference type="PROSITE" id="PS51257">
    <property type="entry name" value="PROKAR_LIPOPROTEIN"/>
    <property type="match status" value="1"/>
</dbReference>
<dbReference type="EMBL" id="JALLKP010000004">
    <property type="protein sequence ID" value="KAK2195540.1"/>
    <property type="molecule type" value="Genomic_DNA"/>
</dbReference>
<evidence type="ECO:0000313" key="3">
    <source>
        <dbReference type="Proteomes" id="UP001214638"/>
    </source>
</evidence>
<keyword evidence="1" id="KW-0812">Transmembrane</keyword>
<protein>
    <submittedName>
        <fullName evidence="2">Uncharacterized protein</fullName>
    </submittedName>
</protein>
<evidence type="ECO:0000256" key="1">
    <source>
        <dbReference type="SAM" id="Phobius"/>
    </source>
</evidence>
<evidence type="ECO:0000313" key="2">
    <source>
        <dbReference type="EMBL" id="KAK2195540.1"/>
    </source>
</evidence>
<name>A0AAD9PIX8_9APIC</name>
<dbReference type="KEGG" id="bdw:94337513"/>
<dbReference type="Proteomes" id="UP001214638">
    <property type="component" value="Unassembled WGS sequence"/>
</dbReference>
<sequence>MPRPMLMLLFNIVAGGGYITGILYGFMTITSVSSCDKCTLVEKILLSPLCSCILTRTFKEKLELAMIYKKEKGEQKRIEFEQRKRTEKLGFLTPNQIAKLKAKFNSRGGPVCRMRLREWIVRLSCGLVLVCCCVDYYHQAIFLGALSIGLLVPSVYKSFNPPGQLKFQGWIKCHCCTVTRFDQIFKEGHRPDYYNERQVYWCWHNDTVAKYYCGDSFGNFFFTCQINPGTNNDFDLITKAMEIYTDTKSLASAPPSKSG</sequence>
<dbReference type="AlphaFoldDB" id="A0AAD9PIX8"/>
<reference evidence="2" key="1">
    <citation type="journal article" date="2023" name="Nat. Microbiol.">
        <title>Babesia duncani multi-omics identifies virulence factors and drug targets.</title>
        <authorList>
            <person name="Singh P."/>
            <person name="Lonardi S."/>
            <person name="Liang Q."/>
            <person name="Vydyam P."/>
            <person name="Khabirova E."/>
            <person name="Fang T."/>
            <person name="Gihaz S."/>
            <person name="Thekkiniath J."/>
            <person name="Munshi M."/>
            <person name="Abel S."/>
            <person name="Ciampossin L."/>
            <person name="Batugedara G."/>
            <person name="Gupta M."/>
            <person name="Lu X.M."/>
            <person name="Lenz T."/>
            <person name="Chakravarty S."/>
            <person name="Cornillot E."/>
            <person name="Hu Y."/>
            <person name="Ma W."/>
            <person name="Gonzalez L.M."/>
            <person name="Sanchez S."/>
            <person name="Estrada K."/>
            <person name="Sanchez-Flores A."/>
            <person name="Montero E."/>
            <person name="Harb O.S."/>
            <person name="Le Roch K.G."/>
            <person name="Mamoun C.B."/>
        </authorList>
    </citation>
    <scope>NUCLEOTIDE SEQUENCE</scope>
    <source>
        <strain evidence="2">WA1</strain>
    </source>
</reference>
<accession>A0AAD9PIX8</accession>
<dbReference type="GeneID" id="94337513"/>
<gene>
    <name evidence="2" type="ORF">BdWA1_003216</name>
</gene>
<keyword evidence="1" id="KW-0472">Membrane</keyword>
<feature type="transmembrane region" description="Helical" evidence="1">
    <location>
        <begin position="7"/>
        <end position="27"/>
    </location>
</feature>
<keyword evidence="3" id="KW-1185">Reference proteome</keyword>
<proteinExistence type="predicted"/>